<dbReference type="Proteomes" id="UP001083770">
    <property type="component" value="Unassembled WGS sequence"/>
</dbReference>
<name>A0ABT4LX57_9PROT</name>
<gene>
    <name evidence="9 13" type="primary">tatB</name>
    <name evidence="13" type="ORF">O4G74_12875</name>
</gene>
<feature type="region of interest" description="Disordered" evidence="11">
    <location>
        <begin position="82"/>
        <end position="159"/>
    </location>
</feature>
<evidence type="ECO:0000256" key="8">
    <source>
        <dbReference type="ARBA" id="ARBA00023136"/>
    </source>
</evidence>
<keyword evidence="7 9" id="KW-0811">Translocation</keyword>
<evidence type="ECO:0000313" key="13">
    <source>
        <dbReference type="EMBL" id="MCZ4298956.1"/>
    </source>
</evidence>
<comment type="function">
    <text evidence="9">Part of the twin-arginine translocation (Tat) system that transports large folded proteins containing a characteristic twin-arginine motif in their signal peptide across membranes. Together with TatC, TatB is part of a receptor directly interacting with Tat signal peptides. TatB may form an oligomeric binding site that transiently accommodates folded Tat precursor proteins before their translocation.</text>
</comment>
<dbReference type="RefSeq" id="WP_269403019.1">
    <property type="nucleotide sequence ID" value="NZ_JAPWGW010000004.1"/>
</dbReference>
<keyword evidence="14" id="KW-1185">Reference proteome</keyword>
<evidence type="ECO:0000256" key="2">
    <source>
        <dbReference type="ARBA" id="ARBA00022448"/>
    </source>
</evidence>
<reference evidence="13" key="1">
    <citation type="submission" date="2022-12" db="EMBL/GenBank/DDBJ databases">
        <title>Bacterial isolates from different developmental stages of Nematostella vectensis.</title>
        <authorList>
            <person name="Fraune S."/>
        </authorList>
    </citation>
    <scope>NUCLEOTIDE SEQUENCE</scope>
    <source>
        <strain evidence="13">G21632-S1</strain>
    </source>
</reference>
<proteinExistence type="inferred from homology"/>
<feature type="compositionally biased region" description="Basic and acidic residues" evidence="11">
    <location>
        <begin position="82"/>
        <end position="95"/>
    </location>
</feature>
<evidence type="ECO:0000256" key="6">
    <source>
        <dbReference type="ARBA" id="ARBA00022989"/>
    </source>
</evidence>
<evidence type="ECO:0000256" key="10">
    <source>
        <dbReference type="SAM" id="Coils"/>
    </source>
</evidence>
<dbReference type="PANTHER" id="PTHR33162:SF1">
    <property type="entry name" value="SEC-INDEPENDENT PROTEIN TRANSLOCASE PROTEIN TATA, CHLOROPLASTIC"/>
    <property type="match status" value="1"/>
</dbReference>
<keyword evidence="8 9" id="KW-0472">Membrane</keyword>
<dbReference type="EMBL" id="JAPWGW010000004">
    <property type="protein sequence ID" value="MCZ4298956.1"/>
    <property type="molecule type" value="Genomic_DNA"/>
</dbReference>
<evidence type="ECO:0000256" key="11">
    <source>
        <dbReference type="SAM" id="MobiDB-lite"/>
    </source>
</evidence>
<dbReference type="InterPro" id="IPR018448">
    <property type="entry name" value="TatB"/>
</dbReference>
<dbReference type="Pfam" id="PF02416">
    <property type="entry name" value="TatA_B_E"/>
    <property type="match status" value="1"/>
</dbReference>
<dbReference type="Gene3D" id="1.20.5.3310">
    <property type="match status" value="1"/>
</dbReference>
<keyword evidence="4 9" id="KW-0812">Transmembrane</keyword>
<evidence type="ECO:0000256" key="5">
    <source>
        <dbReference type="ARBA" id="ARBA00022927"/>
    </source>
</evidence>
<keyword evidence="10" id="KW-0175">Coiled coil</keyword>
<evidence type="ECO:0000256" key="12">
    <source>
        <dbReference type="SAM" id="Phobius"/>
    </source>
</evidence>
<comment type="similarity">
    <text evidence="9">Belongs to the TatB family.</text>
</comment>
<evidence type="ECO:0000313" key="14">
    <source>
        <dbReference type="Proteomes" id="UP001083770"/>
    </source>
</evidence>
<feature type="coiled-coil region" evidence="10">
    <location>
        <begin position="53"/>
        <end position="80"/>
    </location>
</feature>
<dbReference type="PANTHER" id="PTHR33162">
    <property type="entry name" value="SEC-INDEPENDENT PROTEIN TRANSLOCASE PROTEIN TATA, CHLOROPLASTIC"/>
    <property type="match status" value="1"/>
</dbReference>
<comment type="subunit">
    <text evidence="9">The Tat system comprises two distinct complexes: a TatABC complex, containing multiple copies of TatA, TatB and TatC subunits, and a separate TatA complex, containing only TatA subunits. Substrates initially bind to the TatABC complex, which probably triggers association of the separate TatA complex to form the active translocon.</text>
</comment>
<keyword evidence="5 9" id="KW-0653">Protein transport</keyword>
<keyword evidence="3 9" id="KW-1003">Cell membrane</keyword>
<evidence type="ECO:0000256" key="1">
    <source>
        <dbReference type="ARBA" id="ARBA00004167"/>
    </source>
</evidence>
<accession>A0ABT4LX57</accession>
<keyword evidence="6 9" id="KW-1133">Transmembrane helix</keyword>
<dbReference type="NCBIfam" id="TIGR01410">
    <property type="entry name" value="tatB"/>
    <property type="match status" value="1"/>
</dbReference>
<dbReference type="PRINTS" id="PR01506">
    <property type="entry name" value="TATBPROTEIN"/>
</dbReference>
<dbReference type="HAMAP" id="MF_00237">
    <property type="entry name" value="TatB"/>
    <property type="match status" value="1"/>
</dbReference>
<protein>
    <recommendedName>
        <fullName evidence="9">Sec-independent protein translocase protein TatB</fullName>
    </recommendedName>
</protein>
<comment type="caution">
    <text evidence="13">The sequence shown here is derived from an EMBL/GenBank/DDBJ whole genome shotgun (WGS) entry which is preliminary data.</text>
</comment>
<evidence type="ECO:0000256" key="4">
    <source>
        <dbReference type="ARBA" id="ARBA00022692"/>
    </source>
</evidence>
<organism evidence="13 14">
    <name type="scientific">Henriciella marina</name>
    <dbReference type="NCBI Taxonomy" id="453851"/>
    <lineage>
        <taxon>Bacteria</taxon>
        <taxon>Pseudomonadati</taxon>
        <taxon>Pseudomonadota</taxon>
        <taxon>Alphaproteobacteria</taxon>
        <taxon>Hyphomonadales</taxon>
        <taxon>Hyphomonadaceae</taxon>
        <taxon>Henriciella</taxon>
    </lineage>
</organism>
<evidence type="ECO:0000256" key="7">
    <source>
        <dbReference type="ARBA" id="ARBA00023010"/>
    </source>
</evidence>
<sequence length="159" mass="17163">MLPQFGLTEFMLVAIVALIVVGPKDLPLMMRKLGQFVAKGRAMAREFQSAFDDIARQAELDELRKEIEDLRRDNALTDAVNDMKKAESDINRRVMMENPWPEAGKEGGPGVISDSKDAPSTTDESLPGEKSAASTSGKAEGTPDDPAKPDDDGKKAASS</sequence>
<comment type="subcellular location">
    <subcellularLocation>
        <location evidence="9">Cell membrane</location>
        <topology evidence="9">Single-pass membrane protein</topology>
    </subcellularLocation>
    <subcellularLocation>
        <location evidence="1">Membrane</location>
        <topology evidence="1">Single-pass membrane protein</topology>
    </subcellularLocation>
</comment>
<evidence type="ECO:0000256" key="9">
    <source>
        <dbReference type="HAMAP-Rule" id="MF_00237"/>
    </source>
</evidence>
<evidence type="ECO:0000256" key="3">
    <source>
        <dbReference type="ARBA" id="ARBA00022475"/>
    </source>
</evidence>
<keyword evidence="2 9" id="KW-0813">Transport</keyword>
<feature type="transmembrane region" description="Helical" evidence="12">
    <location>
        <begin position="6"/>
        <end position="23"/>
    </location>
</feature>
<feature type="compositionally biased region" description="Basic and acidic residues" evidence="11">
    <location>
        <begin position="145"/>
        <end position="159"/>
    </location>
</feature>
<dbReference type="InterPro" id="IPR003369">
    <property type="entry name" value="TatA/B/E"/>
</dbReference>